<comment type="caution">
    <text evidence="4">The sequence shown here is derived from an EMBL/GenBank/DDBJ whole genome shotgun (WGS) entry which is preliminary data.</text>
</comment>
<dbReference type="InterPro" id="IPR013149">
    <property type="entry name" value="ADH-like_C"/>
</dbReference>
<dbReference type="InterPro" id="IPR036291">
    <property type="entry name" value="NAD(P)-bd_dom_sf"/>
</dbReference>
<protein>
    <submittedName>
        <fullName evidence="4">NADPH:quinone reductase</fullName>
    </submittedName>
</protein>
<sequence>MRGILVERFGGPEVLVPADLPEPVPGPGQLLVEVSAAGVNYADTHRTDGSYRDAPRLPFVPGTEVVGRTPDGRRVLALTFGGGGYAERAVVDEADTVDVPDQVDDATALSLLVQGLTAWHVLRSSARLLPGETVLIGAASGGVGSIAIRLARHFGAGRIVAGGSTPEKRELALTLGAHVAVSNNPMGYAERVREATAGRGADVILESTGGAALTASIDALAPFGRLVSYGNASREGRPPIDAGVLSARNLSVAGFWLRPALDLPGFFREPLTELFALVASGELSLPPGPAYPLAGAHRAHEDLLARRTTGKATLHPAASSV</sequence>
<reference evidence="4 5" key="1">
    <citation type="submission" date="2015-10" db="EMBL/GenBank/DDBJ databases">
        <authorList>
            <person name="Gilbert D.G."/>
        </authorList>
    </citation>
    <scope>NUCLEOTIDE SEQUENCE [LARGE SCALE GENOMIC DNA]</scope>
    <source>
        <strain evidence="4 5">NRRL B-16712</strain>
    </source>
</reference>
<dbReference type="GO" id="GO:0003960">
    <property type="term" value="F:quinone reductase (NADPH) activity"/>
    <property type="evidence" value="ECO:0007669"/>
    <property type="project" value="TreeGrafter"/>
</dbReference>
<accession>A0A117MK56</accession>
<dbReference type="Gene3D" id="3.90.180.10">
    <property type="entry name" value="Medium-chain alcohol dehydrogenases, catalytic domain"/>
    <property type="match status" value="1"/>
</dbReference>
<dbReference type="Pfam" id="PF08240">
    <property type="entry name" value="ADH_N"/>
    <property type="match status" value="1"/>
</dbReference>
<keyword evidence="2" id="KW-0560">Oxidoreductase</keyword>
<evidence type="ECO:0000256" key="2">
    <source>
        <dbReference type="ARBA" id="ARBA00023002"/>
    </source>
</evidence>
<dbReference type="AlphaFoldDB" id="A0A117MK56"/>
<dbReference type="Gene3D" id="3.40.50.720">
    <property type="entry name" value="NAD(P)-binding Rossmann-like Domain"/>
    <property type="match status" value="1"/>
</dbReference>
<keyword evidence="1" id="KW-0521">NADP</keyword>
<dbReference type="PANTHER" id="PTHR48106:SF13">
    <property type="entry name" value="QUINONE OXIDOREDUCTASE-RELATED"/>
    <property type="match status" value="1"/>
</dbReference>
<dbReference type="InterPro" id="IPR020843">
    <property type="entry name" value="ER"/>
</dbReference>
<dbReference type="EMBL" id="LLZH01000347">
    <property type="protein sequence ID" value="KUL21834.1"/>
    <property type="molecule type" value="Genomic_DNA"/>
</dbReference>
<evidence type="ECO:0000256" key="1">
    <source>
        <dbReference type="ARBA" id="ARBA00022857"/>
    </source>
</evidence>
<gene>
    <name evidence="4" type="ORF">ADL15_49720</name>
</gene>
<dbReference type="SUPFAM" id="SSF51735">
    <property type="entry name" value="NAD(P)-binding Rossmann-fold domains"/>
    <property type="match status" value="1"/>
</dbReference>
<name>A0A117MK56_9ACTN</name>
<dbReference type="GO" id="GO:0070402">
    <property type="term" value="F:NADPH binding"/>
    <property type="evidence" value="ECO:0007669"/>
    <property type="project" value="TreeGrafter"/>
</dbReference>
<evidence type="ECO:0000313" key="4">
    <source>
        <dbReference type="EMBL" id="KUL21834.1"/>
    </source>
</evidence>
<dbReference type="GO" id="GO:0005829">
    <property type="term" value="C:cytosol"/>
    <property type="evidence" value="ECO:0007669"/>
    <property type="project" value="TreeGrafter"/>
</dbReference>
<dbReference type="Proteomes" id="UP000053244">
    <property type="component" value="Unassembled WGS sequence"/>
</dbReference>
<proteinExistence type="predicted"/>
<dbReference type="OrthoDB" id="3339625at2"/>
<keyword evidence="5" id="KW-1185">Reference proteome</keyword>
<evidence type="ECO:0000313" key="5">
    <source>
        <dbReference type="Proteomes" id="UP000053244"/>
    </source>
</evidence>
<dbReference type="Pfam" id="PF00107">
    <property type="entry name" value="ADH_zinc_N"/>
    <property type="match status" value="1"/>
</dbReference>
<dbReference type="GO" id="GO:0035925">
    <property type="term" value="F:mRNA 3'-UTR AU-rich region binding"/>
    <property type="evidence" value="ECO:0007669"/>
    <property type="project" value="TreeGrafter"/>
</dbReference>
<organism evidence="4 5">
    <name type="scientific">Actinoplanes awajinensis subsp. mycoplanecinus</name>
    <dbReference type="NCBI Taxonomy" id="135947"/>
    <lineage>
        <taxon>Bacteria</taxon>
        <taxon>Bacillati</taxon>
        <taxon>Actinomycetota</taxon>
        <taxon>Actinomycetes</taxon>
        <taxon>Micromonosporales</taxon>
        <taxon>Micromonosporaceae</taxon>
        <taxon>Actinoplanes</taxon>
    </lineage>
</organism>
<dbReference type="PANTHER" id="PTHR48106">
    <property type="entry name" value="QUINONE OXIDOREDUCTASE PIG3-RELATED"/>
    <property type="match status" value="1"/>
</dbReference>
<feature type="domain" description="Enoyl reductase (ER)" evidence="3">
    <location>
        <begin position="10"/>
        <end position="314"/>
    </location>
</feature>
<dbReference type="SMART" id="SM00829">
    <property type="entry name" value="PKS_ER"/>
    <property type="match status" value="1"/>
</dbReference>
<dbReference type="InterPro" id="IPR013154">
    <property type="entry name" value="ADH-like_N"/>
</dbReference>
<dbReference type="InterPro" id="IPR011032">
    <property type="entry name" value="GroES-like_sf"/>
</dbReference>
<evidence type="ECO:0000259" key="3">
    <source>
        <dbReference type="SMART" id="SM00829"/>
    </source>
</evidence>
<dbReference type="SUPFAM" id="SSF50129">
    <property type="entry name" value="GroES-like"/>
    <property type="match status" value="1"/>
</dbReference>
<dbReference type="RefSeq" id="WP_067708219.1">
    <property type="nucleotide sequence ID" value="NZ_LLZH01000347.1"/>
</dbReference>